<sequence>MTIAGRRDLTGQLYRQLRIAIVEGRLSAGERLPSTRDLAGQLGVSRKTPLEAYERLIAEGFLVSHAGDGTYVAAGLAPALVSTRARNAMSPRPASVWKRVPDALSMPKPGTQLTHDYLGGVTDKALFRGEVWRKCINHALRVQMRGRGVYHDPGGEQELRLAIARYVGFNRGIACDWQDVIVTQGAQQAIDLAARVMVNPGDTAAVEEPGYPPARSSLLALGARVVPVRVDGEGLVVSALPDHARLVYVTPSHQFPLGMPMSLERRLALLEWASARGALIVEDDYDGEFRFEGRPMESLRSLDRSGVVAYVGTFSKTIFPELRLGYVIPPASLTADFLKAKQINDWHGNSLTEAALARFMLDGDFGRHLRRVHRYYAERRQALLGHLEGELSPWLEPIAPVAGIHLAARLRKGLSEEAVIASARADSIGLYGISGFYAGRRARQGLMFGYGDISVAAIHASMSRLKTVLARLSP</sequence>
<accession>A0ABV9C2M6</accession>
<keyword evidence="4" id="KW-0238">DNA-binding</keyword>
<dbReference type="InterPro" id="IPR000524">
    <property type="entry name" value="Tscrpt_reg_HTH_GntR"/>
</dbReference>
<evidence type="ECO:0000256" key="4">
    <source>
        <dbReference type="ARBA" id="ARBA00023125"/>
    </source>
</evidence>
<dbReference type="PANTHER" id="PTHR46577:SF1">
    <property type="entry name" value="HTH-TYPE TRANSCRIPTIONAL REGULATORY PROTEIN GABR"/>
    <property type="match status" value="1"/>
</dbReference>
<dbReference type="SUPFAM" id="SSF46785">
    <property type="entry name" value="Winged helix' DNA-binding domain"/>
    <property type="match status" value="1"/>
</dbReference>
<dbReference type="Pfam" id="PF00392">
    <property type="entry name" value="GntR"/>
    <property type="match status" value="1"/>
</dbReference>
<dbReference type="GO" id="GO:0008483">
    <property type="term" value="F:transaminase activity"/>
    <property type="evidence" value="ECO:0007669"/>
    <property type="project" value="UniProtKB-KW"/>
</dbReference>
<dbReference type="CDD" id="cd00609">
    <property type="entry name" value="AAT_like"/>
    <property type="match status" value="1"/>
</dbReference>
<gene>
    <name evidence="7" type="ORF">ACFO5W_10020</name>
</gene>
<keyword evidence="8" id="KW-1185">Reference proteome</keyword>
<comment type="similarity">
    <text evidence="1">In the C-terminal section; belongs to the class-I pyridoxal-phosphate-dependent aminotransferase family.</text>
</comment>
<evidence type="ECO:0000256" key="1">
    <source>
        <dbReference type="ARBA" id="ARBA00005384"/>
    </source>
</evidence>
<reference evidence="8" key="1">
    <citation type="journal article" date="2019" name="Int. J. Syst. Evol. Microbiol.">
        <title>The Global Catalogue of Microorganisms (GCM) 10K type strain sequencing project: providing services to taxonomists for standard genome sequencing and annotation.</title>
        <authorList>
            <consortium name="The Broad Institute Genomics Platform"/>
            <consortium name="The Broad Institute Genome Sequencing Center for Infectious Disease"/>
            <person name="Wu L."/>
            <person name="Ma J."/>
        </authorList>
    </citation>
    <scope>NUCLEOTIDE SEQUENCE [LARGE SCALE GENOMIC DNA]</scope>
    <source>
        <strain evidence="8">CCM 4481</strain>
    </source>
</reference>
<dbReference type="Proteomes" id="UP001595961">
    <property type="component" value="Unassembled WGS sequence"/>
</dbReference>
<evidence type="ECO:0000259" key="6">
    <source>
        <dbReference type="PROSITE" id="PS50949"/>
    </source>
</evidence>
<keyword evidence="5" id="KW-0804">Transcription</keyword>
<dbReference type="InterPro" id="IPR015424">
    <property type="entry name" value="PyrdxlP-dep_Trfase"/>
</dbReference>
<dbReference type="SMART" id="SM00345">
    <property type="entry name" value="HTH_GNTR"/>
    <property type="match status" value="1"/>
</dbReference>
<keyword evidence="7" id="KW-0808">Transferase</keyword>
<dbReference type="PROSITE" id="PS50949">
    <property type="entry name" value="HTH_GNTR"/>
    <property type="match status" value="1"/>
</dbReference>
<dbReference type="InterPro" id="IPR015421">
    <property type="entry name" value="PyrdxlP-dep_Trfase_major"/>
</dbReference>
<dbReference type="InterPro" id="IPR036388">
    <property type="entry name" value="WH-like_DNA-bd_sf"/>
</dbReference>
<comment type="caution">
    <text evidence="7">The sequence shown here is derived from an EMBL/GenBank/DDBJ whole genome shotgun (WGS) entry which is preliminary data.</text>
</comment>
<dbReference type="PANTHER" id="PTHR46577">
    <property type="entry name" value="HTH-TYPE TRANSCRIPTIONAL REGULATORY PROTEIN GABR"/>
    <property type="match status" value="1"/>
</dbReference>
<evidence type="ECO:0000256" key="5">
    <source>
        <dbReference type="ARBA" id="ARBA00023163"/>
    </source>
</evidence>
<keyword evidence="3" id="KW-0805">Transcription regulation</keyword>
<dbReference type="InterPro" id="IPR051446">
    <property type="entry name" value="HTH_trans_reg/aminotransferase"/>
</dbReference>
<evidence type="ECO:0000313" key="8">
    <source>
        <dbReference type="Proteomes" id="UP001595961"/>
    </source>
</evidence>
<dbReference type="InterPro" id="IPR004839">
    <property type="entry name" value="Aminotransferase_I/II_large"/>
</dbReference>
<dbReference type="SUPFAM" id="SSF53383">
    <property type="entry name" value="PLP-dependent transferases"/>
    <property type="match status" value="1"/>
</dbReference>
<dbReference type="InterPro" id="IPR036390">
    <property type="entry name" value="WH_DNA-bd_sf"/>
</dbReference>
<dbReference type="Gene3D" id="3.40.640.10">
    <property type="entry name" value="Type I PLP-dependent aspartate aminotransferase-like (Major domain)"/>
    <property type="match status" value="1"/>
</dbReference>
<dbReference type="EMBL" id="JBHSGA010000017">
    <property type="protein sequence ID" value="MFC4526965.1"/>
    <property type="molecule type" value="Genomic_DNA"/>
</dbReference>
<name>A0ABV9C2M6_9GAMM</name>
<dbReference type="Gene3D" id="1.10.10.10">
    <property type="entry name" value="Winged helix-like DNA-binding domain superfamily/Winged helix DNA-binding domain"/>
    <property type="match status" value="1"/>
</dbReference>
<dbReference type="CDD" id="cd07377">
    <property type="entry name" value="WHTH_GntR"/>
    <property type="match status" value="1"/>
</dbReference>
<keyword evidence="7" id="KW-0032">Aminotransferase</keyword>
<evidence type="ECO:0000256" key="2">
    <source>
        <dbReference type="ARBA" id="ARBA00022898"/>
    </source>
</evidence>
<keyword evidence="2" id="KW-0663">Pyridoxal phosphate</keyword>
<dbReference type="RefSeq" id="WP_266148865.1">
    <property type="nucleotide sequence ID" value="NZ_CP064028.1"/>
</dbReference>
<evidence type="ECO:0000313" key="7">
    <source>
        <dbReference type="EMBL" id="MFC4526965.1"/>
    </source>
</evidence>
<proteinExistence type="inferred from homology"/>
<dbReference type="PRINTS" id="PR00035">
    <property type="entry name" value="HTHGNTR"/>
</dbReference>
<dbReference type="Pfam" id="PF00155">
    <property type="entry name" value="Aminotran_1_2"/>
    <property type="match status" value="1"/>
</dbReference>
<organism evidence="7 8">
    <name type="scientific">Dyella halodurans</name>
    <dbReference type="NCBI Taxonomy" id="1920171"/>
    <lineage>
        <taxon>Bacteria</taxon>
        <taxon>Pseudomonadati</taxon>
        <taxon>Pseudomonadota</taxon>
        <taxon>Gammaproteobacteria</taxon>
        <taxon>Lysobacterales</taxon>
        <taxon>Rhodanobacteraceae</taxon>
        <taxon>Dyella</taxon>
    </lineage>
</organism>
<feature type="domain" description="HTH gntR-type" evidence="6">
    <location>
        <begin position="7"/>
        <end position="75"/>
    </location>
</feature>
<evidence type="ECO:0000256" key="3">
    <source>
        <dbReference type="ARBA" id="ARBA00023015"/>
    </source>
</evidence>
<protein>
    <submittedName>
        <fullName evidence="7">PLP-dependent aminotransferase family protein</fullName>
    </submittedName>
</protein>